<dbReference type="Proteomes" id="UP000024942">
    <property type="component" value="Unassembled WGS sequence"/>
</dbReference>
<dbReference type="EMBL" id="ARYL01000036">
    <property type="protein sequence ID" value="KDA01091.1"/>
    <property type="molecule type" value="Genomic_DNA"/>
</dbReference>
<evidence type="ECO:0000256" key="1">
    <source>
        <dbReference type="SAM" id="MobiDB-lite"/>
    </source>
</evidence>
<reference evidence="2 3" key="1">
    <citation type="journal article" date="2014" name="Antonie Van Leeuwenhoek">
        <title>Hyphomonas beringensis sp. nov. and Hyphomonas chukchiensis sp. nov., isolated from surface seawater of the Bering Sea and Chukchi Sea.</title>
        <authorList>
            <person name="Li C."/>
            <person name="Lai Q."/>
            <person name="Li G."/>
            <person name="Dong C."/>
            <person name="Wang J."/>
            <person name="Liao Y."/>
            <person name="Shao Z."/>
        </authorList>
    </citation>
    <scope>NUCLEOTIDE SEQUENCE [LARGE SCALE GENOMIC DNA]</scope>
    <source>
        <strain evidence="2 3">SCH89</strain>
    </source>
</reference>
<dbReference type="OrthoDB" id="7619297at2"/>
<protein>
    <submittedName>
        <fullName evidence="2">Uncharacterized protein</fullName>
    </submittedName>
</protein>
<keyword evidence="3" id="KW-1185">Reference proteome</keyword>
<dbReference type="STRING" id="1280953.HOC_17204"/>
<gene>
    <name evidence="2" type="ORF">HOC_17204</name>
</gene>
<organism evidence="2 3">
    <name type="scientific">Hyphomonas oceanitis SCH89</name>
    <dbReference type="NCBI Taxonomy" id="1280953"/>
    <lineage>
        <taxon>Bacteria</taxon>
        <taxon>Pseudomonadati</taxon>
        <taxon>Pseudomonadota</taxon>
        <taxon>Alphaproteobacteria</taxon>
        <taxon>Hyphomonadales</taxon>
        <taxon>Hyphomonadaceae</taxon>
        <taxon>Hyphomonas</taxon>
    </lineage>
</organism>
<sequence length="128" mass="13959">MTQETADKDPQREQDLSEQRGYGETPGRKDETAESGFRRGEATDLGGDHGVLRDDGQPRPEGDDSQHIDAQRSDVLSPRDDRMPNTPKTLNADKGSRNATPGALKPAPDGELLEDAYSQNDPGVETKQ</sequence>
<dbReference type="PATRIC" id="fig|1280953.3.peg.3446"/>
<evidence type="ECO:0000313" key="3">
    <source>
        <dbReference type="Proteomes" id="UP000024942"/>
    </source>
</evidence>
<feature type="compositionally biased region" description="Basic and acidic residues" evidence="1">
    <location>
        <begin position="1"/>
        <end position="18"/>
    </location>
</feature>
<dbReference type="RefSeq" id="WP_035540842.1">
    <property type="nucleotide sequence ID" value="NZ_ARYL01000036.1"/>
</dbReference>
<proteinExistence type="predicted"/>
<feature type="compositionally biased region" description="Basic and acidic residues" evidence="1">
    <location>
        <begin position="26"/>
        <end position="83"/>
    </location>
</feature>
<accession>A0A059G2Q5</accession>
<evidence type="ECO:0000313" key="2">
    <source>
        <dbReference type="EMBL" id="KDA01091.1"/>
    </source>
</evidence>
<comment type="caution">
    <text evidence="2">The sequence shown here is derived from an EMBL/GenBank/DDBJ whole genome shotgun (WGS) entry which is preliminary data.</text>
</comment>
<feature type="region of interest" description="Disordered" evidence="1">
    <location>
        <begin position="1"/>
        <end position="128"/>
    </location>
</feature>
<dbReference type="AlphaFoldDB" id="A0A059G2Q5"/>
<name>A0A059G2Q5_9PROT</name>